<evidence type="ECO:0000256" key="1">
    <source>
        <dbReference type="ARBA" id="ARBA00023125"/>
    </source>
</evidence>
<dbReference type="SMART" id="SM00862">
    <property type="entry name" value="Trans_reg_C"/>
    <property type="match status" value="1"/>
</dbReference>
<dbReference type="GO" id="GO:0000160">
    <property type="term" value="P:phosphorelay signal transduction system"/>
    <property type="evidence" value="ECO:0007669"/>
    <property type="project" value="InterPro"/>
</dbReference>
<dbReference type="AlphaFoldDB" id="A0A3S4XNF2"/>
<dbReference type="SUPFAM" id="SSF46894">
    <property type="entry name" value="C-terminal effector domain of the bipartite response regulators"/>
    <property type="match status" value="1"/>
</dbReference>
<dbReference type="PROSITE" id="PS51755">
    <property type="entry name" value="OMPR_PHOB"/>
    <property type="match status" value="1"/>
</dbReference>
<dbReference type="InterPro" id="IPR001867">
    <property type="entry name" value="OmpR/PhoB-type_DNA-bd"/>
</dbReference>
<evidence type="ECO:0000256" key="3">
    <source>
        <dbReference type="SAM" id="Phobius"/>
    </source>
</evidence>
<dbReference type="Pfam" id="PF00486">
    <property type="entry name" value="Trans_reg_C"/>
    <property type="match status" value="1"/>
</dbReference>
<dbReference type="InterPro" id="IPR036388">
    <property type="entry name" value="WH-like_DNA-bd_sf"/>
</dbReference>
<feature type="DNA-binding region" description="OmpR/PhoB-type" evidence="2">
    <location>
        <begin position="1"/>
        <end position="104"/>
    </location>
</feature>
<evidence type="ECO:0000256" key="2">
    <source>
        <dbReference type="PROSITE-ProRule" id="PRU01091"/>
    </source>
</evidence>
<dbReference type="Gene3D" id="1.10.10.10">
    <property type="entry name" value="Winged helix-like DNA-binding domain superfamily/Winged helix DNA-binding domain"/>
    <property type="match status" value="1"/>
</dbReference>
<dbReference type="InterPro" id="IPR016032">
    <property type="entry name" value="Sig_transdc_resp-reg_C-effctor"/>
</dbReference>
<accession>A0A3S4XNF2</accession>
<organism evidence="5 6">
    <name type="scientific">Serratia fonticola</name>
    <dbReference type="NCBI Taxonomy" id="47917"/>
    <lineage>
        <taxon>Bacteria</taxon>
        <taxon>Pseudomonadati</taxon>
        <taxon>Pseudomonadota</taxon>
        <taxon>Gammaproteobacteria</taxon>
        <taxon>Enterobacterales</taxon>
        <taxon>Yersiniaceae</taxon>
        <taxon>Serratia</taxon>
    </lineage>
</organism>
<sequence>MKYIINLSVVFEPDTRILALKNDSMLSIELTKPACRLLCELIENNRSTRSKDLLIQNVWVNYGFTHSKANLSNHMSELRKAFVNLGLGSDVIVTVPKVGFRMEAEIHPVAEQEKTLKEVMIEERKSSFIDEPSPLIKEGNFSQPEKRVDEGRKKSRLKIFTVVVTLLLASAVGSALILLPKNNVIPLFTTIEKCNIYNVNNTDSPTEIIKNITNELKKAQVSCTHENLDIYYTETRSNNDLLKMSLLAICKNSDDTHYQSCINHKSVK</sequence>
<evidence type="ECO:0000313" key="5">
    <source>
        <dbReference type="EMBL" id="VEI77023.1"/>
    </source>
</evidence>
<dbReference type="GO" id="GO:0006355">
    <property type="term" value="P:regulation of DNA-templated transcription"/>
    <property type="evidence" value="ECO:0007669"/>
    <property type="project" value="InterPro"/>
</dbReference>
<feature type="domain" description="OmpR/PhoB-type" evidence="4">
    <location>
        <begin position="1"/>
        <end position="104"/>
    </location>
</feature>
<keyword evidence="3" id="KW-1133">Transmembrane helix</keyword>
<feature type="transmembrane region" description="Helical" evidence="3">
    <location>
        <begin position="159"/>
        <end position="179"/>
    </location>
</feature>
<protein>
    <submittedName>
        <fullName evidence="5">DNA-binding transcriptional activator CadC</fullName>
    </submittedName>
</protein>
<evidence type="ECO:0000313" key="6">
    <source>
        <dbReference type="Proteomes" id="UP000270487"/>
    </source>
</evidence>
<name>A0A3S4XNF2_SERFO</name>
<keyword evidence="1 2" id="KW-0238">DNA-binding</keyword>
<reference evidence="5 6" key="1">
    <citation type="submission" date="2018-12" db="EMBL/GenBank/DDBJ databases">
        <authorList>
            <consortium name="Pathogen Informatics"/>
        </authorList>
    </citation>
    <scope>NUCLEOTIDE SEQUENCE [LARGE SCALE GENOMIC DNA]</scope>
    <source>
        <strain evidence="5 6">NCTC13193</strain>
    </source>
</reference>
<evidence type="ECO:0000259" key="4">
    <source>
        <dbReference type="PROSITE" id="PS51755"/>
    </source>
</evidence>
<proteinExistence type="predicted"/>
<keyword evidence="3" id="KW-0472">Membrane</keyword>
<gene>
    <name evidence="5" type="ORF">NCTC13193_05615</name>
</gene>
<dbReference type="GO" id="GO:0003677">
    <property type="term" value="F:DNA binding"/>
    <property type="evidence" value="ECO:0007669"/>
    <property type="project" value="UniProtKB-UniRule"/>
</dbReference>
<dbReference type="Proteomes" id="UP000270487">
    <property type="component" value="Chromosome"/>
</dbReference>
<keyword evidence="3" id="KW-0812">Transmembrane</keyword>
<dbReference type="EMBL" id="LR134492">
    <property type="protein sequence ID" value="VEI77023.1"/>
    <property type="molecule type" value="Genomic_DNA"/>
</dbReference>